<organism evidence="2 3">
    <name type="scientific">Glossina palpalis gambiensis</name>
    <dbReference type="NCBI Taxonomy" id="67801"/>
    <lineage>
        <taxon>Eukaryota</taxon>
        <taxon>Metazoa</taxon>
        <taxon>Ecdysozoa</taxon>
        <taxon>Arthropoda</taxon>
        <taxon>Hexapoda</taxon>
        <taxon>Insecta</taxon>
        <taxon>Pterygota</taxon>
        <taxon>Neoptera</taxon>
        <taxon>Endopterygota</taxon>
        <taxon>Diptera</taxon>
        <taxon>Brachycera</taxon>
        <taxon>Muscomorpha</taxon>
        <taxon>Hippoboscoidea</taxon>
        <taxon>Glossinidae</taxon>
        <taxon>Glossina</taxon>
    </lineage>
</organism>
<accession>A0A1B0AML4</accession>
<keyword evidence="1" id="KW-1133">Transmembrane helix</keyword>
<reference evidence="3" key="1">
    <citation type="submission" date="2015-01" db="EMBL/GenBank/DDBJ databases">
        <authorList>
            <person name="Aksoy S."/>
            <person name="Warren W."/>
            <person name="Wilson R.K."/>
        </authorList>
    </citation>
    <scope>NUCLEOTIDE SEQUENCE [LARGE SCALE GENOMIC DNA]</scope>
    <source>
        <strain evidence="3">IAEA</strain>
    </source>
</reference>
<evidence type="ECO:0000256" key="1">
    <source>
        <dbReference type="SAM" id="Phobius"/>
    </source>
</evidence>
<keyword evidence="1" id="KW-0472">Membrane</keyword>
<dbReference type="EnsemblMetazoa" id="GPPI001928-RA">
    <property type="protein sequence ID" value="GPPI001928-PA"/>
    <property type="gene ID" value="GPPI001928"/>
</dbReference>
<protein>
    <submittedName>
        <fullName evidence="2">Uncharacterized protein</fullName>
    </submittedName>
</protein>
<name>A0A1B0AML4_9MUSC</name>
<reference evidence="2" key="2">
    <citation type="submission" date="2020-05" db="UniProtKB">
        <authorList>
            <consortium name="EnsemblMetazoa"/>
        </authorList>
    </citation>
    <scope>IDENTIFICATION</scope>
    <source>
        <strain evidence="2">IAEA</strain>
    </source>
</reference>
<feature type="transmembrane region" description="Helical" evidence="1">
    <location>
        <begin position="34"/>
        <end position="56"/>
    </location>
</feature>
<dbReference type="AlphaFoldDB" id="A0A1B0AML4"/>
<keyword evidence="3" id="KW-1185">Reference proteome</keyword>
<keyword evidence="1" id="KW-0812">Transmembrane</keyword>
<evidence type="ECO:0000313" key="2">
    <source>
        <dbReference type="EnsemblMetazoa" id="GPPI001928-PA"/>
    </source>
</evidence>
<dbReference type="VEuPathDB" id="VectorBase:GPPI001928"/>
<evidence type="ECO:0000313" key="3">
    <source>
        <dbReference type="Proteomes" id="UP000092460"/>
    </source>
</evidence>
<dbReference type="Proteomes" id="UP000092460">
    <property type="component" value="Unassembled WGS sequence"/>
</dbReference>
<dbReference type="EMBL" id="JXJN01000495">
    <property type="status" value="NOT_ANNOTATED_CDS"/>
    <property type="molecule type" value="Genomic_DNA"/>
</dbReference>
<sequence>MNTMSMQTRETRSDFFLKTYKNCFVSDRQKSHDYIYFMWFFFHLKIYFPELLYDVFTKIVAWRTKRTKELVNGYWNCRHTQLKIIPNELVGW</sequence>
<proteinExistence type="predicted"/>